<sequence length="198" mass="22544">MDPAGEADASLTRQFATTHGELTYAQLADAIAPHLVSLLARVGRGEFQEQPYTDELIRHFHQEIIGGLIPDIAGQWRRELVQIGNHIPPEHFLVPILMREYADNVQTRLAHAHTLDLQMELLTYAEGEFLRIHPFADFNGRTIRALLSELLVRLDWPSLEVAVERGTPAFERYRSALADFDNGRPGLLTEFWARRLEP</sequence>
<dbReference type="SUPFAM" id="SSF140931">
    <property type="entry name" value="Fic-like"/>
    <property type="match status" value="1"/>
</dbReference>
<organism evidence="2 3">
    <name type="scientific">Ornithinimicrobium faecis</name>
    <dbReference type="NCBI Taxonomy" id="2934158"/>
    <lineage>
        <taxon>Bacteria</taxon>
        <taxon>Bacillati</taxon>
        <taxon>Actinomycetota</taxon>
        <taxon>Actinomycetes</taxon>
        <taxon>Micrococcales</taxon>
        <taxon>Ornithinimicrobiaceae</taxon>
        <taxon>Ornithinimicrobium</taxon>
    </lineage>
</organism>
<name>A0ABY4YPK8_9MICO</name>
<dbReference type="Gene3D" id="1.10.3290.10">
    <property type="entry name" value="Fido-like domain"/>
    <property type="match status" value="1"/>
</dbReference>
<reference evidence="2" key="1">
    <citation type="submission" date="2022-06" db="EMBL/GenBank/DDBJ databases">
        <title>Ornithinimicrobium HY1793.</title>
        <authorList>
            <person name="Huang Y."/>
        </authorList>
    </citation>
    <scope>NUCLEOTIDE SEQUENCE</scope>
    <source>
        <strain evidence="2">HY1793</strain>
    </source>
</reference>
<dbReference type="PANTHER" id="PTHR13504">
    <property type="entry name" value="FIDO DOMAIN-CONTAINING PROTEIN DDB_G0283145"/>
    <property type="match status" value="1"/>
</dbReference>
<evidence type="ECO:0000313" key="2">
    <source>
        <dbReference type="EMBL" id="USQ78691.1"/>
    </source>
</evidence>
<dbReference type="InterPro" id="IPR003812">
    <property type="entry name" value="Fido"/>
</dbReference>
<evidence type="ECO:0000313" key="3">
    <source>
        <dbReference type="Proteomes" id="UP001056455"/>
    </source>
</evidence>
<dbReference type="EMBL" id="CP099489">
    <property type="protein sequence ID" value="USQ78691.1"/>
    <property type="molecule type" value="Genomic_DNA"/>
</dbReference>
<dbReference type="RefSeq" id="WP_252591488.1">
    <property type="nucleotide sequence ID" value="NZ_CP099489.1"/>
</dbReference>
<accession>A0ABY4YPK8</accession>
<dbReference type="PROSITE" id="PS51459">
    <property type="entry name" value="FIDO"/>
    <property type="match status" value="1"/>
</dbReference>
<dbReference type="InterPro" id="IPR040198">
    <property type="entry name" value="Fido_containing"/>
</dbReference>
<gene>
    <name evidence="2" type="ORF">NF556_13775</name>
</gene>
<dbReference type="PANTHER" id="PTHR13504:SF38">
    <property type="entry name" value="FIDO DOMAIN-CONTAINING PROTEIN"/>
    <property type="match status" value="1"/>
</dbReference>
<keyword evidence="3" id="KW-1185">Reference proteome</keyword>
<evidence type="ECO:0000259" key="1">
    <source>
        <dbReference type="PROSITE" id="PS51459"/>
    </source>
</evidence>
<dbReference type="Proteomes" id="UP001056455">
    <property type="component" value="Chromosome"/>
</dbReference>
<proteinExistence type="predicted"/>
<dbReference type="InterPro" id="IPR036597">
    <property type="entry name" value="Fido-like_dom_sf"/>
</dbReference>
<dbReference type="Pfam" id="PF02661">
    <property type="entry name" value="Fic"/>
    <property type="match status" value="1"/>
</dbReference>
<protein>
    <submittedName>
        <fullName evidence="2">Fic family protein</fullName>
    </submittedName>
</protein>
<feature type="domain" description="Fido" evidence="1">
    <location>
        <begin position="52"/>
        <end position="194"/>
    </location>
</feature>